<accession>A0AAT9G787</accession>
<name>A0AAT9G787_9RICK</name>
<sequence length="346" mass="40488">MQIFRIFLVSFYIILPSLLTIHSVYATPFNHPETWKKVDISKLLKTSTIHHIEPMRKFLTEKGKKAEFNGEVFLVTLDDQVKAVFKKLPADDLGDAQAEVAAYQASLILGFPHIPPTVMRKINGMTGSLQLYIDTTIDPLVPEEYEKALQEVSIEDQMNLRTFYFIFGQWDSGPHNLLIFKDINKTYFIAIDNSGIRNRQYVKLGELPFVRVLYSDKLNTNDYDKPFPFDKAEVIDLPNEENLKQRFKKQIPTIFYKNFQSYNQPFRFVIYQNSLWRQYHAFDNSFIISYPTQCYDDTIKAIKKLDLPLLRKIFIAAKGSDFLNNSYLNAILERRDQVLRHCLKIK</sequence>
<organism evidence="1">
    <name type="scientific">Candidatus Tisiphia endosymbiont of Sergentomyia squamirostris</name>
    <dbReference type="NCBI Taxonomy" id="3113639"/>
    <lineage>
        <taxon>Bacteria</taxon>
        <taxon>Pseudomonadati</taxon>
        <taxon>Pseudomonadota</taxon>
        <taxon>Alphaproteobacteria</taxon>
        <taxon>Rickettsiales</taxon>
        <taxon>Rickettsiaceae</taxon>
        <taxon>Rickettsieae</taxon>
        <taxon>Candidatus Tisiphia</taxon>
    </lineage>
</organism>
<proteinExistence type="predicted"/>
<dbReference type="AlphaFoldDB" id="A0AAT9G787"/>
<reference evidence="1" key="1">
    <citation type="submission" date="2024-01" db="EMBL/GenBank/DDBJ databases">
        <title>Sequencing the genomes of a sandfly, Sergentomyia squamirostris, and its two endosymbionts.</title>
        <authorList>
            <person name="Itokawa K."/>
            <person name="Sanjoba C."/>
        </authorList>
    </citation>
    <scope>NUCLEOTIDE SEQUENCE</scope>
    <source>
        <strain evidence="1">RiSSQ</strain>
    </source>
</reference>
<gene>
    <name evidence="1" type="ORF">DMENIID0002_02860</name>
</gene>
<protein>
    <submittedName>
        <fullName evidence="1">Uncharacterized protein</fullName>
    </submittedName>
</protein>
<evidence type="ECO:0000313" key="1">
    <source>
        <dbReference type="EMBL" id="BFD45640.1"/>
    </source>
</evidence>
<dbReference type="EMBL" id="AP029170">
    <property type="protein sequence ID" value="BFD45640.1"/>
    <property type="molecule type" value="Genomic_DNA"/>
</dbReference>